<keyword evidence="5 6" id="KW-0804">Transcription</keyword>
<feature type="domain" description="RNA polymerase sigma-70" evidence="10">
    <location>
        <begin position="876"/>
        <end position="902"/>
    </location>
</feature>
<evidence type="ECO:0000256" key="8">
    <source>
        <dbReference type="SAM" id="MobiDB-lite"/>
    </source>
</evidence>
<feature type="short sequence motif" description="Interaction with polymerase core subunit RpoC" evidence="6">
    <location>
        <begin position="707"/>
        <end position="710"/>
    </location>
</feature>
<evidence type="ECO:0000256" key="6">
    <source>
        <dbReference type="HAMAP-Rule" id="MF_00963"/>
    </source>
</evidence>
<keyword evidence="2 6" id="KW-0805">Transcription regulation</keyword>
<keyword evidence="7" id="KW-0175">Coiled coil</keyword>
<evidence type="ECO:0000259" key="9">
    <source>
        <dbReference type="PROSITE" id="PS00715"/>
    </source>
</evidence>
<dbReference type="Pfam" id="PF04546">
    <property type="entry name" value="Sigma70_ner"/>
    <property type="match status" value="1"/>
</dbReference>
<comment type="function">
    <text evidence="6">Sigma factors are initiation factors that promote the attachment of RNA polymerase to specific initiation sites and are then released. This sigma factor is the primary sigma factor during exponential growth.</text>
</comment>
<dbReference type="PROSITE" id="PS00716">
    <property type="entry name" value="SIGMA70_2"/>
    <property type="match status" value="1"/>
</dbReference>
<dbReference type="STRING" id="69960.SAMN05421720_1273"/>
<feature type="DNA-binding region" description="H-T-H motif" evidence="6">
    <location>
        <begin position="877"/>
        <end position="896"/>
    </location>
</feature>
<dbReference type="PANTHER" id="PTHR30603">
    <property type="entry name" value="RNA POLYMERASE SIGMA FACTOR RPO"/>
    <property type="match status" value="1"/>
</dbReference>
<dbReference type="Pfam" id="PF04545">
    <property type="entry name" value="Sigma70_r4"/>
    <property type="match status" value="1"/>
</dbReference>
<evidence type="ECO:0000256" key="1">
    <source>
        <dbReference type="ARBA" id="ARBA00022490"/>
    </source>
</evidence>
<sequence>MATKAATAEARESTEEGGEGPLLDTMNAAVKKMVQRGKERGYVTYDELNQALPPDDVSSEQIEDTMAMLSEMGVNVVDSEEAESESAEAAEPAEPVATGNINEDDMGRTDDPVRMYLREMGSVELLSREGEIAIAKRIEAGREMMIGGICESPLTIRALLKWHDDLVAGRMLLREIIDVEQTHSRSTVLYAGLAGCVGLRLFECLREVGRKVSELDGNARIIVQPLALRVRDEDGAALKAARKKYMDVCRPQRARPVESESLTTPMSWAGFTFWPEVRGDDEAFVRAQFLLHLARVAQSNPDEAQVYAEAYGEALHLTADALGMPWLHRAFSAAVDDGLSGAAESGAEPHAWKAVTDALAQCATAYPVLDGEWPVPDAWSHDLTLAGVADQFREIIERFPAAEVGSTSERARFVDLNANALIEAIGAGRWDEVFSVVGECFLGGLYKLQDPTESAQDSGSSKADDAIGDEEGGDDDLNDSDGDQDGDNGNGGDEAGVSLAAMEEELKPEVIATFEKIASTYERLKKVQDQRLGRLQKGDAVAAATEKRYTKLRQELIDLMEDVHLNSARIDQLVEQLNDHSRRLMTLEGKLLRLAERAKIKRPEFLVAYQGRELDPTWLDEARENPAKPWRDFAARFETDIVTLRTGIAQVSEASGLPIAEFRRVVQTVQKGEREATMAKKEMIEANLRLVISIAKKYTNRGLQFLDLIQEGNIGLMKAVDKFEYRRGYKFSTYATWWIRQAITRSIADQARTIRIPVHMIETINKLVRTSRQMLHEIGREPTPEELAEKLQMPLEKVRKVLKIAKEPISLETPIGDEEDSHLGDFIEDKNAVQPLDAAINANLRETCTRVLASLTPREERVLRMRFGIGMNTDHTLEEVGQQFSVTRERIRQIEAKALRKLKHPSRSRKLRSFLDS</sequence>
<dbReference type="NCBIfam" id="TIGR02937">
    <property type="entry name" value="sigma70-ECF"/>
    <property type="match status" value="1"/>
</dbReference>
<evidence type="ECO:0000256" key="3">
    <source>
        <dbReference type="ARBA" id="ARBA00023082"/>
    </source>
</evidence>
<dbReference type="InterPro" id="IPR036388">
    <property type="entry name" value="WH-like_DNA-bd_sf"/>
</dbReference>
<evidence type="ECO:0000313" key="12">
    <source>
        <dbReference type="Proteomes" id="UP000199412"/>
    </source>
</evidence>
<dbReference type="InterPro" id="IPR014284">
    <property type="entry name" value="RNA_pol_sigma-70_dom"/>
</dbReference>
<dbReference type="Pfam" id="PF04542">
    <property type="entry name" value="Sigma70_r2"/>
    <property type="match status" value="1"/>
</dbReference>
<feature type="region of interest" description="Disordered" evidence="8">
    <location>
        <begin position="1"/>
        <end position="24"/>
    </location>
</feature>
<keyword evidence="12" id="KW-1185">Reference proteome</keyword>
<dbReference type="InterPro" id="IPR013325">
    <property type="entry name" value="RNA_pol_sigma_r2"/>
</dbReference>
<keyword evidence="3 6" id="KW-0731">Sigma factor</keyword>
<dbReference type="SUPFAM" id="SSF88659">
    <property type="entry name" value="Sigma3 and sigma4 domains of RNA polymerase sigma factors"/>
    <property type="match status" value="2"/>
</dbReference>
<dbReference type="SUPFAM" id="SSF88946">
    <property type="entry name" value="Sigma2 domain of RNA polymerase sigma factors"/>
    <property type="match status" value="2"/>
</dbReference>
<evidence type="ECO:0000256" key="2">
    <source>
        <dbReference type="ARBA" id="ARBA00023015"/>
    </source>
</evidence>
<comment type="subunit">
    <text evidence="6">Interacts transiently with the RNA polymerase catalytic core.</text>
</comment>
<dbReference type="CDD" id="cd06171">
    <property type="entry name" value="Sigma70_r4"/>
    <property type="match status" value="1"/>
</dbReference>
<dbReference type="Pfam" id="PF04539">
    <property type="entry name" value="Sigma70_r3"/>
    <property type="match status" value="1"/>
</dbReference>
<name>A0A1G7HYK5_9PROT</name>
<dbReference type="PRINTS" id="PR00046">
    <property type="entry name" value="SIGMA70FCT"/>
</dbReference>
<protein>
    <recommendedName>
        <fullName evidence="6">RNA polymerase sigma factor RpoD</fullName>
    </recommendedName>
    <alternativeName>
        <fullName evidence="6">Sigma-70</fullName>
    </alternativeName>
</protein>
<dbReference type="InterPro" id="IPR000943">
    <property type="entry name" value="RNA_pol_sigma70"/>
</dbReference>
<feature type="region of interest" description="Sigma-70 factor domain-4" evidence="6">
    <location>
        <begin position="851"/>
        <end position="904"/>
    </location>
</feature>
<keyword evidence="1 6" id="KW-0963">Cytoplasm</keyword>
<dbReference type="NCBIfam" id="NF004208">
    <property type="entry name" value="PRK05658.1"/>
    <property type="match status" value="1"/>
</dbReference>
<dbReference type="NCBIfam" id="TIGR02393">
    <property type="entry name" value="RpoD_Cterm"/>
    <property type="match status" value="1"/>
</dbReference>
<dbReference type="InterPro" id="IPR007630">
    <property type="entry name" value="RNA_pol_sigma70_r4"/>
</dbReference>
<dbReference type="FunFam" id="1.10.10.10:FF:000002">
    <property type="entry name" value="RNA polymerase sigma factor SigA"/>
    <property type="match status" value="1"/>
</dbReference>
<dbReference type="Proteomes" id="UP000199412">
    <property type="component" value="Unassembled WGS sequence"/>
</dbReference>
<dbReference type="AlphaFoldDB" id="A0A1G7HYK5"/>
<dbReference type="InterPro" id="IPR028630">
    <property type="entry name" value="Sigma70_RpoD"/>
</dbReference>
<dbReference type="InterPro" id="IPR013324">
    <property type="entry name" value="RNA_pol_sigma_r3/r4-like"/>
</dbReference>
<keyword evidence="4 6" id="KW-0238">DNA-binding</keyword>
<dbReference type="EMBL" id="FNAP01000027">
    <property type="protein sequence ID" value="SDF05438.1"/>
    <property type="molecule type" value="Genomic_DNA"/>
</dbReference>
<feature type="region of interest" description="Sigma-70 factor domain-3" evidence="6">
    <location>
        <begin position="762"/>
        <end position="838"/>
    </location>
</feature>
<dbReference type="PANTHER" id="PTHR30603:SF60">
    <property type="entry name" value="RNA POLYMERASE SIGMA FACTOR RPOD"/>
    <property type="match status" value="1"/>
</dbReference>
<evidence type="ECO:0000259" key="10">
    <source>
        <dbReference type="PROSITE" id="PS00716"/>
    </source>
</evidence>
<dbReference type="GO" id="GO:0016987">
    <property type="term" value="F:sigma factor activity"/>
    <property type="evidence" value="ECO:0007669"/>
    <property type="project" value="UniProtKB-UniRule"/>
</dbReference>
<evidence type="ECO:0000256" key="7">
    <source>
        <dbReference type="SAM" id="Coils"/>
    </source>
</evidence>
<feature type="compositionally biased region" description="Acidic residues" evidence="8">
    <location>
        <begin position="79"/>
        <end position="88"/>
    </location>
</feature>
<dbReference type="InterPro" id="IPR042189">
    <property type="entry name" value="RNA_pol_sigma_70_r1_1_sf"/>
</dbReference>
<evidence type="ECO:0000256" key="4">
    <source>
        <dbReference type="ARBA" id="ARBA00023125"/>
    </source>
</evidence>
<dbReference type="InterPro" id="IPR012760">
    <property type="entry name" value="RNA_pol_sigma_RpoD_C"/>
</dbReference>
<feature type="compositionally biased region" description="Acidic residues" evidence="8">
    <location>
        <begin position="466"/>
        <end position="486"/>
    </location>
</feature>
<organism evidence="11 12">
    <name type="scientific">Rhodospira trueperi</name>
    <dbReference type="NCBI Taxonomy" id="69960"/>
    <lineage>
        <taxon>Bacteria</taxon>
        <taxon>Pseudomonadati</taxon>
        <taxon>Pseudomonadota</taxon>
        <taxon>Alphaproteobacteria</taxon>
        <taxon>Rhodospirillales</taxon>
        <taxon>Rhodospirillaceae</taxon>
        <taxon>Rhodospira</taxon>
    </lineage>
</organism>
<comment type="subcellular location">
    <subcellularLocation>
        <location evidence="6">Cytoplasm</location>
    </subcellularLocation>
</comment>
<dbReference type="PROSITE" id="PS00715">
    <property type="entry name" value="SIGMA70_1"/>
    <property type="match status" value="1"/>
</dbReference>
<dbReference type="InterPro" id="IPR007627">
    <property type="entry name" value="RNA_pol_sigma70_r2"/>
</dbReference>
<evidence type="ECO:0000313" key="11">
    <source>
        <dbReference type="EMBL" id="SDF05438.1"/>
    </source>
</evidence>
<dbReference type="RefSeq" id="WP_245699285.1">
    <property type="nucleotide sequence ID" value="NZ_FNAP01000027.1"/>
</dbReference>
<dbReference type="Pfam" id="PF03979">
    <property type="entry name" value="Sigma70_r1_1"/>
    <property type="match status" value="1"/>
</dbReference>
<dbReference type="Gene3D" id="1.10.601.10">
    <property type="entry name" value="RNA Polymerase Primary Sigma Factor"/>
    <property type="match status" value="2"/>
</dbReference>
<dbReference type="GO" id="GO:0003677">
    <property type="term" value="F:DNA binding"/>
    <property type="evidence" value="ECO:0007669"/>
    <property type="project" value="UniProtKB-UniRule"/>
</dbReference>
<gene>
    <name evidence="6" type="primary">rpoD</name>
    <name evidence="11" type="ORF">SAMN05421720_1273</name>
</gene>
<reference evidence="11 12" key="1">
    <citation type="submission" date="2016-10" db="EMBL/GenBank/DDBJ databases">
        <authorList>
            <person name="de Groot N.N."/>
        </authorList>
    </citation>
    <scope>NUCLEOTIDE SEQUENCE [LARGE SCALE GENOMIC DNA]</scope>
    <source>
        <strain evidence="11 12">ATCC 700224</strain>
    </source>
</reference>
<feature type="compositionally biased region" description="Polar residues" evidence="8">
    <location>
        <begin position="451"/>
        <end position="461"/>
    </location>
</feature>
<dbReference type="InterPro" id="IPR009042">
    <property type="entry name" value="RNA_pol_sigma70_r1_2"/>
</dbReference>
<dbReference type="HAMAP" id="MF_00963">
    <property type="entry name" value="Sigma70_RpoD_SigA"/>
    <property type="match status" value="1"/>
</dbReference>
<feature type="region of interest" description="Disordered" evidence="8">
    <location>
        <begin position="79"/>
        <end position="109"/>
    </location>
</feature>
<feature type="region of interest" description="Disordered" evidence="8">
    <location>
        <begin position="451"/>
        <end position="495"/>
    </location>
</feature>
<dbReference type="GO" id="GO:0006352">
    <property type="term" value="P:DNA-templated transcription initiation"/>
    <property type="evidence" value="ECO:0007669"/>
    <property type="project" value="UniProtKB-UniRule"/>
</dbReference>
<dbReference type="Gene3D" id="1.10.10.10">
    <property type="entry name" value="Winged helix-like DNA-binding domain superfamily/Winged helix DNA-binding domain"/>
    <property type="match status" value="2"/>
</dbReference>
<dbReference type="GO" id="GO:0005737">
    <property type="term" value="C:cytoplasm"/>
    <property type="evidence" value="ECO:0007669"/>
    <property type="project" value="UniProtKB-SubCell"/>
</dbReference>
<feature type="region of interest" description="Sigma-70 factor domain-2" evidence="6">
    <location>
        <begin position="683"/>
        <end position="753"/>
    </location>
</feature>
<dbReference type="InterPro" id="IPR007624">
    <property type="entry name" value="RNA_pol_sigma70_r3"/>
</dbReference>
<dbReference type="InterPro" id="IPR007127">
    <property type="entry name" value="RNA_pol_sigma_70_r1_1"/>
</dbReference>
<dbReference type="Pfam" id="PF00140">
    <property type="entry name" value="Sigma70_r1_2"/>
    <property type="match status" value="1"/>
</dbReference>
<proteinExistence type="inferred from homology"/>
<evidence type="ECO:0000256" key="5">
    <source>
        <dbReference type="ARBA" id="ARBA00023163"/>
    </source>
</evidence>
<dbReference type="FunFam" id="1.10.601.10:FF:000001">
    <property type="entry name" value="RNA polymerase sigma factor SigA"/>
    <property type="match status" value="1"/>
</dbReference>
<feature type="domain" description="RNA polymerase sigma-70" evidence="9">
    <location>
        <begin position="707"/>
        <end position="720"/>
    </location>
</feature>
<accession>A0A1G7HYK5</accession>
<feature type="coiled-coil region" evidence="7">
    <location>
        <begin position="542"/>
        <end position="597"/>
    </location>
</feature>
<comment type="similarity">
    <text evidence="6">Belongs to the sigma-70 factor family. RpoD/SigA subfamily.</text>
</comment>
<dbReference type="FunFam" id="1.10.10.10:FF:000004">
    <property type="entry name" value="RNA polymerase sigma factor SigA"/>
    <property type="match status" value="1"/>
</dbReference>
<dbReference type="InterPro" id="IPR050239">
    <property type="entry name" value="Sigma-70_RNA_pol_init_factors"/>
</dbReference>
<dbReference type="Gene3D" id="1.10.220.120">
    <property type="entry name" value="Sigma-70 factor, region 1.1"/>
    <property type="match status" value="1"/>
</dbReference>
<dbReference type="InterPro" id="IPR007631">
    <property type="entry name" value="RNA_pol_sigma_70_non-ess"/>
</dbReference>